<comment type="caution">
    <text evidence="1">The sequence shown here is derived from an EMBL/GenBank/DDBJ whole genome shotgun (WGS) entry which is preliminary data.</text>
</comment>
<dbReference type="EMBL" id="JAAZON010000651">
    <property type="protein sequence ID" value="NMC64334.1"/>
    <property type="molecule type" value="Genomic_DNA"/>
</dbReference>
<organism evidence="1 2">
    <name type="scientific">SAR324 cluster bacterium</name>
    <dbReference type="NCBI Taxonomy" id="2024889"/>
    <lineage>
        <taxon>Bacteria</taxon>
        <taxon>Deltaproteobacteria</taxon>
        <taxon>SAR324 cluster</taxon>
    </lineage>
</organism>
<feature type="non-terminal residue" evidence="1">
    <location>
        <position position="1"/>
    </location>
</feature>
<gene>
    <name evidence="1" type="ORF">GYA55_14310</name>
</gene>
<evidence type="ECO:0000313" key="2">
    <source>
        <dbReference type="Proteomes" id="UP000524246"/>
    </source>
</evidence>
<accession>A0A7X9ILM7</accession>
<name>A0A7X9ILM7_9DELT</name>
<evidence type="ECO:0000313" key="1">
    <source>
        <dbReference type="EMBL" id="NMC64334.1"/>
    </source>
</evidence>
<proteinExistence type="predicted"/>
<dbReference type="AlphaFoldDB" id="A0A7X9ILM7"/>
<dbReference type="Proteomes" id="UP000524246">
    <property type="component" value="Unassembled WGS sequence"/>
</dbReference>
<reference evidence="1 2" key="1">
    <citation type="journal article" date="2020" name="Biotechnol. Biofuels">
        <title>New insights from the biogas microbiome by comprehensive genome-resolved metagenomics of nearly 1600 species originating from multiple anaerobic digesters.</title>
        <authorList>
            <person name="Campanaro S."/>
            <person name="Treu L."/>
            <person name="Rodriguez-R L.M."/>
            <person name="Kovalovszki A."/>
            <person name="Ziels R.M."/>
            <person name="Maus I."/>
            <person name="Zhu X."/>
            <person name="Kougias P.G."/>
            <person name="Basile A."/>
            <person name="Luo G."/>
            <person name="Schluter A."/>
            <person name="Konstantinidis K.T."/>
            <person name="Angelidaki I."/>
        </authorList>
    </citation>
    <scope>NUCLEOTIDE SEQUENCE [LARGE SCALE GENOMIC DNA]</scope>
    <source>
        <strain evidence="1">AS27yjCOA_65</strain>
    </source>
</reference>
<sequence length="80" mass="8835">VPPPPPPAKPQASGYKTDLVKIEPNELQDLNDILGDIRNAAGSHDLIFLIQLQIEGKIPIEVKEKLNQLLAKVSDQIIFQ</sequence>
<protein>
    <submittedName>
        <fullName evidence="1">Uncharacterized protein</fullName>
    </submittedName>
</protein>